<evidence type="ECO:0000256" key="4">
    <source>
        <dbReference type="ARBA" id="ARBA00022432"/>
    </source>
</evidence>
<accession>A0A9D1WPM5</accession>
<organism evidence="13 14">
    <name type="scientific">Candidatus Anaerotruncus excrementipullorum</name>
    <dbReference type="NCBI Taxonomy" id="2838465"/>
    <lineage>
        <taxon>Bacteria</taxon>
        <taxon>Bacillati</taxon>
        <taxon>Bacillota</taxon>
        <taxon>Clostridia</taxon>
        <taxon>Eubacteriales</taxon>
        <taxon>Oscillospiraceae</taxon>
        <taxon>Anaerotruncus</taxon>
    </lineage>
</organism>
<evidence type="ECO:0000313" key="14">
    <source>
        <dbReference type="Proteomes" id="UP000886800"/>
    </source>
</evidence>
<evidence type="ECO:0000256" key="6">
    <source>
        <dbReference type="ARBA" id="ARBA00022723"/>
    </source>
</evidence>
<gene>
    <name evidence="13" type="primary">sdaAA</name>
    <name evidence="13" type="ORF">H9736_01445</name>
</gene>
<evidence type="ECO:0000256" key="2">
    <source>
        <dbReference type="ARBA" id="ARBA00004742"/>
    </source>
</evidence>
<keyword evidence="7 11" id="KW-0408">Iron</keyword>
<dbReference type="Pfam" id="PF03313">
    <property type="entry name" value="SDH_alpha"/>
    <property type="match status" value="1"/>
</dbReference>
<dbReference type="GO" id="GO:0051539">
    <property type="term" value="F:4 iron, 4 sulfur cluster binding"/>
    <property type="evidence" value="ECO:0007669"/>
    <property type="project" value="UniProtKB-UniRule"/>
</dbReference>
<comment type="caution">
    <text evidence="13">The sequence shown here is derived from an EMBL/GenBank/DDBJ whole genome shotgun (WGS) entry which is preliminary data.</text>
</comment>
<dbReference type="EMBL" id="DXES01000032">
    <property type="protein sequence ID" value="HIX64892.1"/>
    <property type="molecule type" value="Genomic_DNA"/>
</dbReference>
<feature type="domain" description="Serine dehydratase-like alpha subunit" evidence="12">
    <location>
        <begin position="19"/>
        <end position="279"/>
    </location>
</feature>
<sequence>MQQLSYATIAGLVQAAEKAGVPLSHLVLADQAQQLERTPQSLWEQMDQSLAVMEESAQMGMRPDIRSTSGLTGGDAARMQAYAKGGSPLAGGPFARAVARALAVSEYNAAMGRIVAAPTAGSCGILPAAVLTMLQDRGASREACIYSLFTAAAVGMVIAQNACIAGAQGGCQAECGSAAAMAAAALVELAGGTPDQCAQAVAIALKNVLGLVCDPVAGLVEIPCIKRNASGVAGAFTAADMALAGIKSAIPADEVILAMKWVGDAMPAALRETAEGGLAATPTGRRLHRQVFGDQPAGEML</sequence>
<evidence type="ECO:0000256" key="10">
    <source>
        <dbReference type="ARBA" id="ARBA00049406"/>
    </source>
</evidence>
<dbReference type="PANTHER" id="PTHR30182:SF1">
    <property type="entry name" value="L-SERINE DEHYDRATASE 1"/>
    <property type="match status" value="1"/>
</dbReference>
<comment type="catalytic activity">
    <reaction evidence="10 11">
        <text>L-serine = pyruvate + NH4(+)</text>
        <dbReference type="Rhea" id="RHEA:19169"/>
        <dbReference type="ChEBI" id="CHEBI:15361"/>
        <dbReference type="ChEBI" id="CHEBI:28938"/>
        <dbReference type="ChEBI" id="CHEBI:33384"/>
        <dbReference type="EC" id="4.3.1.17"/>
    </reaction>
</comment>
<evidence type="ECO:0000259" key="12">
    <source>
        <dbReference type="Pfam" id="PF03313"/>
    </source>
</evidence>
<evidence type="ECO:0000313" key="13">
    <source>
        <dbReference type="EMBL" id="HIX64892.1"/>
    </source>
</evidence>
<dbReference type="GO" id="GO:0003941">
    <property type="term" value="F:L-serine ammonia-lyase activity"/>
    <property type="evidence" value="ECO:0007669"/>
    <property type="project" value="UniProtKB-UniRule"/>
</dbReference>
<dbReference type="InterPro" id="IPR004642">
    <property type="entry name" value="Ser_deHydtase_asu"/>
</dbReference>
<dbReference type="PANTHER" id="PTHR30182">
    <property type="entry name" value="L-SERINE DEHYDRATASE"/>
    <property type="match status" value="1"/>
</dbReference>
<protein>
    <recommendedName>
        <fullName evidence="11">L-serine dehydratase</fullName>
        <ecNumber evidence="11">4.3.1.17</ecNumber>
    </recommendedName>
</protein>
<dbReference type="InterPro" id="IPR051318">
    <property type="entry name" value="Fe-S_L-Ser"/>
</dbReference>
<dbReference type="GO" id="GO:0006094">
    <property type="term" value="P:gluconeogenesis"/>
    <property type="evidence" value="ECO:0007669"/>
    <property type="project" value="UniProtKB-KW"/>
</dbReference>
<evidence type="ECO:0000256" key="3">
    <source>
        <dbReference type="ARBA" id="ARBA00008636"/>
    </source>
</evidence>
<proteinExistence type="inferred from homology"/>
<dbReference type="NCBIfam" id="TIGR00718">
    <property type="entry name" value="sda_alpha"/>
    <property type="match status" value="1"/>
</dbReference>
<reference evidence="13" key="1">
    <citation type="journal article" date="2021" name="PeerJ">
        <title>Extensive microbial diversity within the chicken gut microbiome revealed by metagenomics and culture.</title>
        <authorList>
            <person name="Gilroy R."/>
            <person name="Ravi A."/>
            <person name="Getino M."/>
            <person name="Pursley I."/>
            <person name="Horton D.L."/>
            <person name="Alikhan N.F."/>
            <person name="Baker D."/>
            <person name="Gharbi K."/>
            <person name="Hall N."/>
            <person name="Watson M."/>
            <person name="Adriaenssens E.M."/>
            <person name="Foster-Nyarko E."/>
            <person name="Jarju S."/>
            <person name="Secka A."/>
            <person name="Antonio M."/>
            <person name="Oren A."/>
            <person name="Chaudhuri R.R."/>
            <person name="La Ragione R."/>
            <person name="Hildebrand F."/>
            <person name="Pallen M.J."/>
        </authorList>
    </citation>
    <scope>NUCLEOTIDE SEQUENCE</scope>
    <source>
        <strain evidence="13">CHK188-5543</strain>
    </source>
</reference>
<evidence type="ECO:0000256" key="9">
    <source>
        <dbReference type="ARBA" id="ARBA00023239"/>
    </source>
</evidence>
<keyword evidence="8 11" id="KW-0411">Iron-sulfur</keyword>
<comment type="similarity">
    <text evidence="3 11">Belongs to the iron-sulfur dependent L-serine dehydratase family.</text>
</comment>
<dbReference type="Proteomes" id="UP000886800">
    <property type="component" value="Unassembled WGS sequence"/>
</dbReference>
<evidence type="ECO:0000256" key="8">
    <source>
        <dbReference type="ARBA" id="ARBA00023014"/>
    </source>
</evidence>
<dbReference type="EC" id="4.3.1.17" evidence="11"/>
<keyword evidence="6 11" id="KW-0479">Metal-binding</keyword>
<evidence type="ECO:0000256" key="1">
    <source>
        <dbReference type="ARBA" id="ARBA00001966"/>
    </source>
</evidence>
<comment type="cofactor">
    <cofactor evidence="1 11">
        <name>[4Fe-4S] cluster</name>
        <dbReference type="ChEBI" id="CHEBI:49883"/>
    </cofactor>
</comment>
<evidence type="ECO:0000256" key="7">
    <source>
        <dbReference type="ARBA" id="ARBA00023004"/>
    </source>
</evidence>
<keyword evidence="5 11" id="KW-0004">4Fe-4S</keyword>
<keyword evidence="4 11" id="KW-0312">Gluconeogenesis</keyword>
<reference evidence="13" key="2">
    <citation type="submission" date="2021-04" db="EMBL/GenBank/DDBJ databases">
        <authorList>
            <person name="Gilroy R."/>
        </authorList>
    </citation>
    <scope>NUCLEOTIDE SEQUENCE</scope>
    <source>
        <strain evidence="13">CHK188-5543</strain>
    </source>
</reference>
<keyword evidence="9 11" id="KW-0456">Lyase</keyword>
<comment type="pathway">
    <text evidence="2">Carbohydrate biosynthesis; gluconeogenesis.</text>
</comment>
<evidence type="ECO:0000256" key="11">
    <source>
        <dbReference type="RuleBase" id="RU366059"/>
    </source>
</evidence>
<dbReference type="GO" id="GO:0046872">
    <property type="term" value="F:metal ion binding"/>
    <property type="evidence" value="ECO:0007669"/>
    <property type="project" value="UniProtKB-KW"/>
</dbReference>
<dbReference type="AlphaFoldDB" id="A0A9D1WPM5"/>
<dbReference type="InterPro" id="IPR005130">
    <property type="entry name" value="Ser_deHydtase-like_asu"/>
</dbReference>
<evidence type="ECO:0000256" key="5">
    <source>
        <dbReference type="ARBA" id="ARBA00022485"/>
    </source>
</evidence>
<name>A0A9D1WPM5_9FIRM</name>